<proteinExistence type="predicted"/>
<comment type="caution">
    <text evidence="1">The sequence shown here is derived from an EMBL/GenBank/DDBJ whole genome shotgun (WGS) entry which is preliminary data.</text>
</comment>
<organism evidence="1 2">
    <name type="scientific">Saccharata proteae CBS 121410</name>
    <dbReference type="NCBI Taxonomy" id="1314787"/>
    <lineage>
        <taxon>Eukaryota</taxon>
        <taxon>Fungi</taxon>
        <taxon>Dikarya</taxon>
        <taxon>Ascomycota</taxon>
        <taxon>Pezizomycotina</taxon>
        <taxon>Dothideomycetes</taxon>
        <taxon>Dothideomycetes incertae sedis</taxon>
        <taxon>Botryosphaeriales</taxon>
        <taxon>Saccharataceae</taxon>
        <taxon>Saccharata</taxon>
    </lineage>
</organism>
<reference evidence="1" key="1">
    <citation type="journal article" date="2020" name="Stud. Mycol.">
        <title>101 Dothideomycetes genomes: a test case for predicting lifestyles and emergence of pathogens.</title>
        <authorList>
            <person name="Haridas S."/>
            <person name="Albert R."/>
            <person name="Binder M."/>
            <person name="Bloem J."/>
            <person name="Labutti K."/>
            <person name="Salamov A."/>
            <person name="Andreopoulos B."/>
            <person name="Baker S."/>
            <person name="Barry K."/>
            <person name="Bills G."/>
            <person name="Bluhm B."/>
            <person name="Cannon C."/>
            <person name="Castanera R."/>
            <person name="Culley D."/>
            <person name="Daum C."/>
            <person name="Ezra D."/>
            <person name="Gonzalez J."/>
            <person name="Henrissat B."/>
            <person name="Kuo A."/>
            <person name="Liang C."/>
            <person name="Lipzen A."/>
            <person name="Lutzoni F."/>
            <person name="Magnuson J."/>
            <person name="Mondo S."/>
            <person name="Nolan M."/>
            <person name="Ohm R."/>
            <person name="Pangilinan J."/>
            <person name="Park H.-J."/>
            <person name="Ramirez L."/>
            <person name="Alfaro M."/>
            <person name="Sun H."/>
            <person name="Tritt A."/>
            <person name="Yoshinaga Y."/>
            <person name="Zwiers L.-H."/>
            <person name="Turgeon B."/>
            <person name="Goodwin S."/>
            <person name="Spatafora J."/>
            <person name="Crous P."/>
            <person name="Grigoriev I."/>
        </authorList>
    </citation>
    <scope>NUCLEOTIDE SEQUENCE</scope>
    <source>
        <strain evidence="1">CBS 121410</strain>
    </source>
</reference>
<keyword evidence="2" id="KW-1185">Reference proteome</keyword>
<feature type="non-terminal residue" evidence="1">
    <location>
        <position position="70"/>
    </location>
</feature>
<gene>
    <name evidence="1" type="ORF">K490DRAFT_6942</name>
</gene>
<dbReference type="OrthoDB" id="537467at2759"/>
<dbReference type="AlphaFoldDB" id="A0A9P4HXS7"/>
<sequence length="70" mass="7952">KPCTICTTPRDVLVRCQTDSTGRWHFVCPGTCWRDVSGGRVDGDGEHPDYRYGGMWKNKHEGVSAKRKKK</sequence>
<feature type="non-terminal residue" evidence="1">
    <location>
        <position position="1"/>
    </location>
</feature>
<accession>A0A9P4HXS7</accession>
<evidence type="ECO:0000313" key="1">
    <source>
        <dbReference type="EMBL" id="KAF2087185.1"/>
    </source>
</evidence>
<dbReference type="Proteomes" id="UP000799776">
    <property type="component" value="Unassembled WGS sequence"/>
</dbReference>
<dbReference type="EMBL" id="ML978721">
    <property type="protein sequence ID" value="KAF2087185.1"/>
    <property type="molecule type" value="Genomic_DNA"/>
</dbReference>
<evidence type="ECO:0000313" key="2">
    <source>
        <dbReference type="Proteomes" id="UP000799776"/>
    </source>
</evidence>
<protein>
    <submittedName>
        <fullName evidence="1">Uncharacterized protein</fullName>
    </submittedName>
</protein>
<name>A0A9P4HXS7_9PEZI</name>